<comment type="subcellular location">
    <subcellularLocation>
        <location evidence="1">Membrane</location>
        <topology evidence="1">Multi-pass membrane protein</topology>
    </subcellularLocation>
</comment>
<accession>A0A1Z5KSQ7</accession>
<proteinExistence type="predicted"/>
<dbReference type="PANTHER" id="PTHR11132">
    <property type="entry name" value="SOLUTE CARRIER FAMILY 35"/>
    <property type="match status" value="1"/>
</dbReference>
<protein>
    <submittedName>
        <fullName evidence="8">Solute carrier family 35, member E1</fullName>
    </submittedName>
</protein>
<feature type="transmembrane region" description="Helical" evidence="5">
    <location>
        <begin position="79"/>
        <end position="96"/>
    </location>
</feature>
<evidence type="ECO:0000256" key="4">
    <source>
        <dbReference type="ARBA" id="ARBA00023136"/>
    </source>
</evidence>
<evidence type="ECO:0000256" key="1">
    <source>
        <dbReference type="ARBA" id="ARBA00004141"/>
    </source>
</evidence>
<dbReference type="InterPro" id="IPR004853">
    <property type="entry name" value="Sugar_P_trans_dom"/>
</dbReference>
<keyword evidence="3 5" id="KW-1133">Transmembrane helix</keyword>
<name>A0A1Z5KSQ7_FISSO</name>
<dbReference type="InParanoid" id="A0A1Z5KSQ7"/>
<dbReference type="Pfam" id="PF03151">
    <property type="entry name" value="TPT"/>
    <property type="match status" value="1"/>
</dbReference>
<dbReference type="EMBL" id="BDSP01000289">
    <property type="protein sequence ID" value="GAX29350.1"/>
    <property type="molecule type" value="Genomic_DNA"/>
</dbReference>
<feature type="chain" id="PRO_5012419106" evidence="6">
    <location>
        <begin position="21"/>
        <end position="396"/>
    </location>
</feature>
<feature type="transmembrane region" description="Helical" evidence="5">
    <location>
        <begin position="296"/>
        <end position="312"/>
    </location>
</feature>
<evidence type="ECO:0000313" key="8">
    <source>
        <dbReference type="EMBL" id="GAX29350.1"/>
    </source>
</evidence>
<dbReference type="SUPFAM" id="SSF103481">
    <property type="entry name" value="Multidrug resistance efflux transporter EmrE"/>
    <property type="match status" value="1"/>
</dbReference>
<sequence length="396" mass="42799">MKISTLSNFLLASAIWQIEAADSTTTWRQPSPIKPPIRRVPSETSLRLAANVVEIRAGGKLAVSTQSDLMTDVIHRLKIGFYFGLWYALNIVYNILNKRLLNILPAPMIVGSLQLGVGALYVLIVWAAKLRPLPVLTDQGRKATRQVGFWHATGQLFTMLSLGAGPVSFTHIVKSLEPFFSAIVSAVCLGTWMPASAYATLLPVVGGVGYACLKERSFSWLAFTMAMASNLSFALRAVLSKVAMSSAGIGTNLTPPNVFGLVTLSSFLLSIPMALLGEGRQFPKLWSSAVAQQPNIFLLIRAILLSGLFHYINNEVMFFALGQVHPITLAVGNTMKRVFIMVASVIAFGNHISFQAGIGSAIGLSGVLLYSIATQNYEKSIAAKKIAKQKQRGAKT</sequence>
<dbReference type="AlphaFoldDB" id="A0A1Z5KSQ7"/>
<feature type="transmembrane region" description="Helical" evidence="5">
    <location>
        <begin position="108"/>
        <end position="128"/>
    </location>
</feature>
<organism evidence="8 9">
    <name type="scientific">Fistulifera solaris</name>
    <name type="common">Oleaginous diatom</name>
    <dbReference type="NCBI Taxonomy" id="1519565"/>
    <lineage>
        <taxon>Eukaryota</taxon>
        <taxon>Sar</taxon>
        <taxon>Stramenopiles</taxon>
        <taxon>Ochrophyta</taxon>
        <taxon>Bacillariophyta</taxon>
        <taxon>Bacillariophyceae</taxon>
        <taxon>Bacillariophycidae</taxon>
        <taxon>Naviculales</taxon>
        <taxon>Naviculaceae</taxon>
        <taxon>Fistulifera</taxon>
    </lineage>
</organism>
<keyword evidence="4 5" id="KW-0472">Membrane</keyword>
<evidence type="ECO:0000313" key="9">
    <source>
        <dbReference type="Proteomes" id="UP000198406"/>
    </source>
</evidence>
<dbReference type="OrthoDB" id="6418713at2759"/>
<dbReference type="InterPro" id="IPR037185">
    <property type="entry name" value="EmrE-like"/>
</dbReference>
<evidence type="ECO:0000256" key="3">
    <source>
        <dbReference type="ARBA" id="ARBA00022989"/>
    </source>
</evidence>
<dbReference type="GO" id="GO:0016020">
    <property type="term" value="C:membrane"/>
    <property type="evidence" value="ECO:0007669"/>
    <property type="project" value="UniProtKB-SubCell"/>
</dbReference>
<keyword evidence="2 5" id="KW-0812">Transmembrane</keyword>
<evidence type="ECO:0000256" key="2">
    <source>
        <dbReference type="ARBA" id="ARBA00022692"/>
    </source>
</evidence>
<gene>
    <name evidence="8" type="ORF">FisN_16Hh215</name>
</gene>
<keyword evidence="9" id="KW-1185">Reference proteome</keyword>
<feature type="signal peptide" evidence="6">
    <location>
        <begin position="1"/>
        <end position="20"/>
    </location>
</feature>
<reference evidence="8 9" key="1">
    <citation type="journal article" date="2015" name="Plant Cell">
        <title>Oil accumulation by the oleaginous diatom Fistulifera solaris as revealed by the genome and transcriptome.</title>
        <authorList>
            <person name="Tanaka T."/>
            <person name="Maeda Y."/>
            <person name="Veluchamy A."/>
            <person name="Tanaka M."/>
            <person name="Abida H."/>
            <person name="Marechal E."/>
            <person name="Bowler C."/>
            <person name="Muto M."/>
            <person name="Sunaga Y."/>
            <person name="Tanaka M."/>
            <person name="Yoshino T."/>
            <person name="Taniguchi T."/>
            <person name="Fukuda Y."/>
            <person name="Nemoto M."/>
            <person name="Matsumoto M."/>
            <person name="Wong P.S."/>
            <person name="Aburatani S."/>
            <person name="Fujibuchi W."/>
        </authorList>
    </citation>
    <scope>NUCLEOTIDE SEQUENCE [LARGE SCALE GENOMIC DNA]</scope>
    <source>
        <strain evidence="8 9">JPCC DA0580</strain>
    </source>
</reference>
<dbReference type="Proteomes" id="UP000198406">
    <property type="component" value="Unassembled WGS sequence"/>
</dbReference>
<evidence type="ECO:0000256" key="5">
    <source>
        <dbReference type="SAM" id="Phobius"/>
    </source>
</evidence>
<feature type="domain" description="Sugar phosphate transporter" evidence="7">
    <location>
        <begin position="77"/>
        <end position="371"/>
    </location>
</feature>
<keyword evidence="6" id="KW-0732">Signal</keyword>
<evidence type="ECO:0000259" key="7">
    <source>
        <dbReference type="Pfam" id="PF03151"/>
    </source>
</evidence>
<feature type="transmembrane region" description="Helical" evidence="5">
    <location>
        <begin position="258"/>
        <end position="276"/>
    </location>
</feature>
<evidence type="ECO:0000256" key="6">
    <source>
        <dbReference type="SAM" id="SignalP"/>
    </source>
</evidence>
<dbReference type="InterPro" id="IPR050186">
    <property type="entry name" value="TPT_transporter"/>
</dbReference>
<feature type="transmembrane region" description="Helical" evidence="5">
    <location>
        <begin position="148"/>
        <end position="167"/>
    </location>
</feature>
<feature type="transmembrane region" description="Helical" evidence="5">
    <location>
        <begin position="218"/>
        <end position="238"/>
    </location>
</feature>
<comment type="caution">
    <text evidence="8">The sequence shown here is derived from an EMBL/GenBank/DDBJ whole genome shotgun (WGS) entry which is preliminary data.</text>
</comment>
<feature type="transmembrane region" description="Helical" evidence="5">
    <location>
        <begin position="354"/>
        <end position="373"/>
    </location>
</feature>